<evidence type="ECO:0000256" key="5">
    <source>
        <dbReference type="SAM" id="Phobius"/>
    </source>
</evidence>
<dbReference type="Proteomes" id="UP000664534">
    <property type="component" value="Unassembled WGS sequence"/>
</dbReference>
<keyword evidence="7" id="KW-1185">Reference proteome</keyword>
<dbReference type="AlphaFoldDB" id="A0A8H3EYI3"/>
<protein>
    <recommendedName>
        <fullName evidence="8">Glycosyltransferase family 92 protein</fullName>
    </recommendedName>
</protein>
<dbReference type="PANTHER" id="PTHR21461">
    <property type="entry name" value="GLYCOSYLTRANSFERASE FAMILY 92 PROTEIN"/>
    <property type="match status" value="1"/>
</dbReference>
<feature type="transmembrane region" description="Helical" evidence="5">
    <location>
        <begin position="26"/>
        <end position="43"/>
    </location>
</feature>
<dbReference type="GO" id="GO:0016020">
    <property type="term" value="C:membrane"/>
    <property type="evidence" value="ECO:0007669"/>
    <property type="project" value="UniProtKB-SubCell"/>
</dbReference>
<dbReference type="GO" id="GO:0016757">
    <property type="term" value="F:glycosyltransferase activity"/>
    <property type="evidence" value="ECO:0007669"/>
    <property type="project" value="TreeGrafter"/>
</dbReference>
<evidence type="ECO:0000256" key="4">
    <source>
        <dbReference type="SAM" id="MobiDB-lite"/>
    </source>
</evidence>
<reference evidence="6" key="1">
    <citation type="submission" date="2021-03" db="EMBL/GenBank/DDBJ databases">
        <authorList>
            <person name="Tagirdzhanova G."/>
        </authorList>
    </citation>
    <scope>NUCLEOTIDE SEQUENCE</scope>
</reference>
<name>A0A8H3EYI3_9LECA</name>
<sequence length="372" mass="42039">MAHLQSLSNDSWFHSIAFIPRRGCKYIGFCACLAFILLSLTWLRDIDKPIDKQTSTASSPPPQVPFKEFAFSSSDPESTLEDAGSIPNNSTVAFPPLPPPDDEEYVSLCLAIRDQPGDLNEFLAHYYYHHGIRRFYVMDDGSDPPLSYTPNFGVPPFAVPRSAVTFTYITRVPDRPQPFQHIIYADYCIKNFGERHTWMGFVDSDEFLEMRRETTLVDWLHQWENNDTVGALSVNWITHNSGGQLKRPQSDTRKGFGRCVVDLPKSNNAGDENSHVKSFAKTALFDGVNSVHYMRTADGSVSVGEKGDACGIKRPPTHDMWALHHYSVKSREQFLEKQQRGSPNNHHAAGEFWDRIEGADDYECPELAAYVP</sequence>
<dbReference type="OrthoDB" id="2526284at2759"/>
<accession>A0A8H3EYI3</accession>
<evidence type="ECO:0000256" key="3">
    <source>
        <dbReference type="ARBA" id="ARBA00022989"/>
    </source>
</evidence>
<dbReference type="PANTHER" id="PTHR21461:SF69">
    <property type="entry name" value="GLYCOSYLTRANSFERASE FAMILY 92 PROTEIN"/>
    <property type="match status" value="1"/>
</dbReference>
<keyword evidence="2 5" id="KW-0812">Transmembrane</keyword>
<keyword evidence="3 5" id="KW-1133">Transmembrane helix</keyword>
<organism evidence="6 7">
    <name type="scientific">Imshaugia aleurites</name>
    <dbReference type="NCBI Taxonomy" id="172621"/>
    <lineage>
        <taxon>Eukaryota</taxon>
        <taxon>Fungi</taxon>
        <taxon>Dikarya</taxon>
        <taxon>Ascomycota</taxon>
        <taxon>Pezizomycotina</taxon>
        <taxon>Lecanoromycetes</taxon>
        <taxon>OSLEUM clade</taxon>
        <taxon>Lecanoromycetidae</taxon>
        <taxon>Lecanorales</taxon>
        <taxon>Lecanorineae</taxon>
        <taxon>Parmeliaceae</taxon>
        <taxon>Imshaugia</taxon>
    </lineage>
</organism>
<dbReference type="Pfam" id="PF13704">
    <property type="entry name" value="Glyco_tranf_2_4"/>
    <property type="match status" value="1"/>
</dbReference>
<evidence type="ECO:0000256" key="1">
    <source>
        <dbReference type="ARBA" id="ARBA00004167"/>
    </source>
</evidence>
<keyword evidence="5" id="KW-0472">Membrane</keyword>
<evidence type="ECO:0008006" key="8">
    <source>
        <dbReference type="Google" id="ProtNLM"/>
    </source>
</evidence>
<dbReference type="GO" id="GO:0005737">
    <property type="term" value="C:cytoplasm"/>
    <property type="evidence" value="ECO:0007669"/>
    <property type="project" value="TreeGrafter"/>
</dbReference>
<evidence type="ECO:0000313" key="6">
    <source>
        <dbReference type="EMBL" id="CAF9912632.1"/>
    </source>
</evidence>
<comment type="caution">
    <text evidence="6">The sequence shown here is derived from an EMBL/GenBank/DDBJ whole genome shotgun (WGS) entry which is preliminary data.</text>
</comment>
<feature type="region of interest" description="Disordered" evidence="4">
    <location>
        <begin position="73"/>
        <end position="94"/>
    </location>
</feature>
<dbReference type="EMBL" id="CAJPDT010000010">
    <property type="protein sequence ID" value="CAF9912632.1"/>
    <property type="molecule type" value="Genomic_DNA"/>
</dbReference>
<comment type="subcellular location">
    <subcellularLocation>
        <location evidence="1">Membrane</location>
        <topology evidence="1">Single-pass membrane protein</topology>
    </subcellularLocation>
</comment>
<gene>
    <name evidence="6" type="ORF">IMSHALPRED_000368</name>
</gene>
<evidence type="ECO:0000313" key="7">
    <source>
        <dbReference type="Proteomes" id="UP000664534"/>
    </source>
</evidence>
<evidence type="ECO:0000256" key="2">
    <source>
        <dbReference type="ARBA" id="ARBA00022692"/>
    </source>
</evidence>
<proteinExistence type="predicted"/>